<dbReference type="PANTHER" id="PTHR31245">
    <property type="entry name" value="UBIQUITIN SYSTEM COMPONENT CUE PROTEIN"/>
    <property type="match status" value="1"/>
</dbReference>
<comment type="caution">
    <text evidence="1">The sequence shown here is derived from an EMBL/GenBank/DDBJ whole genome shotgun (WGS) entry which is preliminary data.</text>
</comment>
<dbReference type="AlphaFoldDB" id="A0AAE1RXK9"/>
<proteinExistence type="predicted"/>
<reference evidence="1" key="1">
    <citation type="submission" date="2023-12" db="EMBL/GenBank/DDBJ databases">
        <title>Genome assembly of Anisodus tanguticus.</title>
        <authorList>
            <person name="Wang Y.-J."/>
        </authorList>
    </citation>
    <scope>NUCLEOTIDE SEQUENCE</scope>
    <source>
        <strain evidence="1">KB-2021</strain>
        <tissue evidence="1">Leaf</tissue>
    </source>
</reference>
<dbReference type="PANTHER" id="PTHR31245:SF20">
    <property type="entry name" value="F18B13.13 PROTEIN"/>
    <property type="match status" value="1"/>
</dbReference>
<gene>
    <name evidence="1" type="ORF">RND71_021671</name>
</gene>
<accession>A0AAE1RXK9</accession>
<name>A0AAE1RXK9_9SOLA</name>
<evidence type="ECO:0000313" key="1">
    <source>
        <dbReference type="EMBL" id="KAK4359442.1"/>
    </source>
</evidence>
<dbReference type="Proteomes" id="UP001291623">
    <property type="component" value="Unassembled WGS sequence"/>
</dbReference>
<organism evidence="1 2">
    <name type="scientific">Anisodus tanguticus</name>
    <dbReference type="NCBI Taxonomy" id="243964"/>
    <lineage>
        <taxon>Eukaryota</taxon>
        <taxon>Viridiplantae</taxon>
        <taxon>Streptophyta</taxon>
        <taxon>Embryophyta</taxon>
        <taxon>Tracheophyta</taxon>
        <taxon>Spermatophyta</taxon>
        <taxon>Magnoliopsida</taxon>
        <taxon>eudicotyledons</taxon>
        <taxon>Gunneridae</taxon>
        <taxon>Pentapetalae</taxon>
        <taxon>asterids</taxon>
        <taxon>lamiids</taxon>
        <taxon>Solanales</taxon>
        <taxon>Solanaceae</taxon>
        <taxon>Solanoideae</taxon>
        <taxon>Hyoscyameae</taxon>
        <taxon>Anisodus</taxon>
    </lineage>
</organism>
<dbReference type="EMBL" id="JAVYJV010000011">
    <property type="protein sequence ID" value="KAK4359442.1"/>
    <property type="molecule type" value="Genomic_DNA"/>
</dbReference>
<sequence>MSAIICRKRSFFEDLQSPSLISVSKKLRCSPPSSSLFDQLRALFPDMDTQINNYALKMHLRQAQQSNSLPGFNLMCRMFKERDGT</sequence>
<protein>
    <submittedName>
        <fullName evidence="1">Uncharacterized protein</fullName>
    </submittedName>
</protein>
<keyword evidence="2" id="KW-1185">Reference proteome</keyword>
<evidence type="ECO:0000313" key="2">
    <source>
        <dbReference type="Proteomes" id="UP001291623"/>
    </source>
</evidence>